<comment type="caution">
    <text evidence="1">The sequence shown here is derived from an EMBL/GenBank/DDBJ whole genome shotgun (WGS) entry which is preliminary data.</text>
</comment>
<gene>
    <name evidence="1" type="ORF">M9458_029147</name>
</gene>
<feature type="non-terminal residue" evidence="1">
    <location>
        <position position="1"/>
    </location>
</feature>
<evidence type="ECO:0000313" key="2">
    <source>
        <dbReference type="Proteomes" id="UP001529510"/>
    </source>
</evidence>
<sequence length="80" mass="8632">KTSPNIVSAAVYRLTTEVSAQANILAAHQQQLARLTTLTEEMVKTLHSLHLPSPQTALLTPPVASPRLAYPEKFDGTPAK</sequence>
<proteinExistence type="predicted"/>
<name>A0ABD0PSP0_CIRMR</name>
<protein>
    <submittedName>
        <fullName evidence="1">Uncharacterized protein</fullName>
    </submittedName>
</protein>
<dbReference type="EMBL" id="JAMKFB020000014">
    <property type="protein sequence ID" value="KAL0176817.1"/>
    <property type="molecule type" value="Genomic_DNA"/>
</dbReference>
<dbReference type="AlphaFoldDB" id="A0ABD0PSP0"/>
<keyword evidence="2" id="KW-1185">Reference proteome</keyword>
<evidence type="ECO:0000313" key="1">
    <source>
        <dbReference type="EMBL" id="KAL0176817.1"/>
    </source>
</evidence>
<dbReference type="Proteomes" id="UP001529510">
    <property type="component" value="Unassembled WGS sequence"/>
</dbReference>
<accession>A0ABD0PSP0</accession>
<reference evidence="1 2" key="1">
    <citation type="submission" date="2024-05" db="EMBL/GenBank/DDBJ databases">
        <title>Genome sequencing and assembly of Indian major carp, Cirrhinus mrigala (Hamilton, 1822).</title>
        <authorList>
            <person name="Mohindra V."/>
            <person name="Chowdhury L.M."/>
            <person name="Lal K."/>
            <person name="Jena J.K."/>
        </authorList>
    </citation>
    <scope>NUCLEOTIDE SEQUENCE [LARGE SCALE GENOMIC DNA]</scope>
    <source>
        <strain evidence="1">CM1030</strain>
        <tissue evidence="1">Blood</tissue>
    </source>
</reference>
<organism evidence="1 2">
    <name type="scientific">Cirrhinus mrigala</name>
    <name type="common">Mrigala</name>
    <dbReference type="NCBI Taxonomy" id="683832"/>
    <lineage>
        <taxon>Eukaryota</taxon>
        <taxon>Metazoa</taxon>
        <taxon>Chordata</taxon>
        <taxon>Craniata</taxon>
        <taxon>Vertebrata</taxon>
        <taxon>Euteleostomi</taxon>
        <taxon>Actinopterygii</taxon>
        <taxon>Neopterygii</taxon>
        <taxon>Teleostei</taxon>
        <taxon>Ostariophysi</taxon>
        <taxon>Cypriniformes</taxon>
        <taxon>Cyprinidae</taxon>
        <taxon>Labeoninae</taxon>
        <taxon>Labeonini</taxon>
        <taxon>Cirrhinus</taxon>
    </lineage>
</organism>
<feature type="non-terminal residue" evidence="1">
    <location>
        <position position="80"/>
    </location>
</feature>